<evidence type="ECO:0000313" key="1">
    <source>
        <dbReference type="EMBL" id="MFC4729913.1"/>
    </source>
</evidence>
<keyword evidence="2" id="KW-1185">Reference proteome</keyword>
<name>A0ABV9NSP3_9GAMM</name>
<protein>
    <submittedName>
        <fullName evidence="1">DUF3182 family protein</fullName>
    </submittedName>
</protein>
<dbReference type="EMBL" id="JBHSGG010000071">
    <property type="protein sequence ID" value="MFC4729913.1"/>
    <property type="molecule type" value="Genomic_DNA"/>
</dbReference>
<dbReference type="Proteomes" id="UP001595892">
    <property type="component" value="Unassembled WGS sequence"/>
</dbReference>
<sequence>MDEEPVAAPGAGAPCEAVVYALPERPLACEYEMESCRLLARRLASLRGLPYGGEYCAARHAGRRLYAVPTDTLDRRHAQRLGIRGAQDIFGGVVAHGFVGTKAITQPLVDPDAAAPAGWAHGFRARTRLAVLRGFTVFDPDDAREAARRLLACGPLRLKPVHARGGLGQRVVSAPEELDAALGAFRRDDLARDGLVIEENLTGVVTCSVGRVEVGDLVATYCGTQRLTRNNHGQAVYGGTRMRVVRGGFDALLARVRTPALRMAVAQARTYEAAALAEYPGLVLSRSNYDVAQGRDARGNWCSGVLEQSWRLGGATPAEVVALEAFTADPRLDAVDSACVEVYGAADDDLPPDATLLLDADDPRAGRIRKYTTCREANDA</sequence>
<organism evidence="1 2">
    <name type="scientific">Coralloluteibacterium thermophilum</name>
    <dbReference type="NCBI Taxonomy" id="2707049"/>
    <lineage>
        <taxon>Bacteria</taxon>
        <taxon>Pseudomonadati</taxon>
        <taxon>Pseudomonadota</taxon>
        <taxon>Gammaproteobacteria</taxon>
        <taxon>Lysobacterales</taxon>
        <taxon>Lysobacteraceae</taxon>
        <taxon>Coralloluteibacterium</taxon>
    </lineage>
</organism>
<accession>A0ABV9NSP3</accession>
<dbReference type="SUPFAM" id="SSF56059">
    <property type="entry name" value="Glutathione synthetase ATP-binding domain-like"/>
    <property type="match status" value="1"/>
</dbReference>
<reference evidence="2" key="1">
    <citation type="journal article" date="2019" name="Int. J. Syst. Evol. Microbiol.">
        <title>The Global Catalogue of Microorganisms (GCM) 10K type strain sequencing project: providing services to taxonomists for standard genome sequencing and annotation.</title>
        <authorList>
            <consortium name="The Broad Institute Genomics Platform"/>
            <consortium name="The Broad Institute Genome Sequencing Center for Infectious Disease"/>
            <person name="Wu L."/>
            <person name="Ma J."/>
        </authorList>
    </citation>
    <scope>NUCLEOTIDE SEQUENCE [LARGE SCALE GENOMIC DNA]</scope>
    <source>
        <strain evidence="2">CGMCC 1.13574</strain>
    </source>
</reference>
<dbReference type="Pfam" id="PF11379">
    <property type="entry name" value="DUF3182"/>
    <property type="match status" value="1"/>
</dbReference>
<proteinExistence type="predicted"/>
<dbReference type="RefSeq" id="WP_377006195.1">
    <property type="nucleotide sequence ID" value="NZ_JBHSGG010000071.1"/>
</dbReference>
<dbReference type="InterPro" id="IPR021519">
    <property type="entry name" value="DUF3182"/>
</dbReference>
<evidence type="ECO:0000313" key="2">
    <source>
        <dbReference type="Proteomes" id="UP001595892"/>
    </source>
</evidence>
<comment type="caution">
    <text evidence="1">The sequence shown here is derived from an EMBL/GenBank/DDBJ whole genome shotgun (WGS) entry which is preliminary data.</text>
</comment>
<gene>
    <name evidence="1" type="ORF">ACFO3Q_17255</name>
</gene>